<evidence type="ECO:0000313" key="2">
    <source>
        <dbReference type="EMBL" id="MFC4328969.1"/>
    </source>
</evidence>
<accession>A0ABV8TES3</accession>
<dbReference type="InterPro" id="IPR010427">
    <property type="entry name" value="DUF1023"/>
</dbReference>
<sequence>MISLDQLRNLKLSELTDEARSWSAVSNRSYASRDRVTDEIAPGLSMTQVGDASFWAIAGLGRLSNNYQYIYTECGLIAAALTGLAEELAPLQRNLLNALQDAKQAGFEVYDDGSVRYPETGSGDTQVQGGTAAGQTDFVGQALGNAVAMTTGNRNAVVAQEIADTIASALSQATEIDEQYAKAIRRLQAAEGLDVTESTWADVSGDTAAVHGAADDVLKDGIPTDRSPAERKDWWNGLSKEEQTEYLAVYPDVIGNLDGIPAVSRDEANRLYLPQLMGKLEAQGDEASMTKLDGLRGIDDQLRAGGQPPMLLLGVGDQGNGRAIVSFGDPDTSKNVSAYVPGLGTKLDGGFADGTVKRARDTAVGAREIDPSSASIVWLGYDAPQGADVAGTGDAQRGAPAYQSFMGALATTNENADPHLTAIGHSYGSLTVGTASQQPGGMPDVDDYILLGSPGVGVDHAEDLGVGKQHVFVGAAENDLVSKAPSKGSVAGGVIGGAGGFLLGGPAGAVVGAGTGAELGDLGDDDNWFGKDPASEAFGATRFRTEDGPNAFTQWTLEAHSNYFNPEKDQMSADSIANIVAGNPGGITPEARR</sequence>
<dbReference type="Pfam" id="PF06259">
    <property type="entry name" value="Abhydrolase_8"/>
    <property type="match status" value="1"/>
</dbReference>
<dbReference type="SUPFAM" id="SSF53474">
    <property type="entry name" value="alpha/beta-Hydrolases"/>
    <property type="match status" value="1"/>
</dbReference>
<proteinExistence type="predicted"/>
<gene>
    <name evidence="2" type="ORF">ACFPC0_14290</name>
</gene>
<protein>
    <submittedName>
        <fullName evidence="2">Alpha/beta hydrolase</fullName>
    </submittedName>
</protein>
<organism evidence="2 3">
    <name type="scientific">Streptomyces andamanensis</name>
    <dbReference type="NCBI Taxonomy" id="1565035"/>
    <lineage>
        <taxon>Bacteria</taxon>
        <taxon>Bacillati</taxon>
        <taxon>Actinomycetota</taxon>
        <taxon>Actinomycetes</taxon>
        <taxon>Kitasatosporales</taxon>
        <taxon>Streptomycetaceae</taxon>
        <taxon>Streptomyces</taxon>
    </lineage>
</organism>
<keyword evidence="3" id="KW-1185">Reference proteome</keyword>
<reference evidence="3" key="1">
    <citation type="journal article" date="2019" name="Int. J. Syst. Evol. Microbiol.">
        <title>The Global Catalogue of Microorganisms (GCM) 10K type strain sequencing project: providing services to taxonomists for standard genome sequencing and annotation.</title>
        <authorList>
            <consortium name="The Broad Institute Genomics Platform"/>
            <consortium name="The Broad Institute Genome Sequencing Center for Infectious Disease"/>
            <person name="Wu L."/>
            <person name="Ma J."/>
        </authorList>
    </citation>
    <scope>NUCLEOTIDE SEQUENCE [LARGE SCALE GENOMIC DNA]</scope>
    <source>
        <strain evidence="3">PCU 347</strain>
    </source>
</reference>
<dbReference type="Proteomes" id="UP001595824">
    <property type="component" value="Unassembled WGS sequence"/>
</dbReference>
<feature type="domain" description="DUF1023" evidence="1">
    <location>
        <begin position="319"/>
        <end position="485"/>
    </location>
</feature>
<dbReference type="GO" id="GO:0016787">
    <property type="term" value="F:hydrolase activity"/>
    <property type="evidence" value="ECO:0007669"/>
    <property type="project" value="UniProtKB-KW"/>
</dbReference>
<evidence type="ECO:0000313" key="3">
    <source>
        <dbReference type="Proteomes" id="UP001595824"/>
    </source>
</evidence>
<dbReference type="RefSeq" id="WP_381739346.1">
    <property type="nucleotide sequence ID" value="NZ_JBHSDP010000015.1"/>
</dbReference>
<dbReference type="EMBL" id="JBHSDP010000015">
    <property type="protein sequence ID" value="MFC4328969.1"/>
    <property type="molecule type" value="Genomic_DNA"/>
</dbReference>
<comment type="caution">
    <text evidence="2">The sequence shown here is derived from an EMBL/GenBank/DDBJ whole genome shotgun (WGS) entry which is preliminary data.</text>
</comment>
<name>A0ABV8TES3_9ACTN</name>
<keyword evidence="2" id="KW-0378">Hydrolase</keyword>
<evidence type="ECO:0000259" key="1">
    <source>
        <dbReference type="Pfam" id="PF06259"/>
    </source>
</evidence>
<dbReference type="InterPro" id="IPR029058">
    <property type="entry name" value="AB_hydrolase_fold"/>
</dbReference>